<accession>A0A424YID2</accession>
<evidence type="ECO:0000256" key="1">
    <source>
        <dbReference type="ARBA" id="ARBA00005417"/>
    </source>
</evidence>
<keyword evidence="3" id="KW-0547">Nucleotide-binding</keyword>
<reference evidence="6 7" key="1">
    <citation type="submission" date="2018-08" db="EMBL/GenBank/DDBJ databases">
        <title>The metabolism and importance of syntrophic acetate oxidation coupled to methane or sulfide production in haloalkaline environments.</title>
        <authorList>
            <person name="Timmers P.H.A."/>
            <person name="Vavourakis C.D."/>
            <person name="Sorokin D.Y."/>
            <person name="Sinninghe Damste J.S."/>
            <person name="Muyzer G."/>
            <person name="Stams A.J.M."/>
            <person name="Plugge C.M."/>
        </authorList>
    </citation>
    <scope>NUCLEOTIDE SEQUENCE [LARGE SCALE GENOMIC DNA]</scope>
    <source>
        <strain evidence="6">MSAO_Bac1</strain>
    </source>
</reference>
<evidence type="ECO:0000259" key="5">
    <source>
        <dbReference type="PROSITE" id="PS50893"/>
    </source>
</evidence>
<dbReference type="InterPro" id="IPR003439">
    <property type="entry name" value="ABC_transporter-like_ATP-bd"/>
</dbReference>
<dbReference type="Gene3D" id="3.40.50.300">
    <property type="entry name" value="P-loop containing nucleotide triphosphate hydrolases"/>
    <property type="match status" value="1"/>
</dbReference>
<dbReference type="GO" id="GO:0016887">
    <property type="term" value="F:ATP hydrolysis activity"/>
    <property type="evidence" value="ECO:0007669"/>
    <property type="project" value="InterPro"/>
</dbReference>
<name>A0A424YID2_9FIRM</name>
<keyword evidence="2" id="KW-0813">Transport</keyword>
<dbReference type="GO" id="GO:0015833">
    <property type="term" value="P:peptide transport"/>
    <property type="evidence" value="ECO:0007669"/>
    <property type="project" value="InterPro"/>
</dbReference>
<dbReference type="CDD" id="cd03257">
    <property type="entry name" value="ABC_NikE_OppD_transporters"/>
    <property type="match status" value="1"/>
</dbReference>
<dbReference type="InterPro" id="IPR013563">
    <property type="entry name" value="Oligopep_ABC_C"/>
</dbReference>
<dbReference type="InterPro" id="IPR017871">
    <property type="entry name" value="ABC_transporter-like_CS"/>
</dbReference>
<dbReference type="PANTHER" id="PTHR43776">
    <property type="entry name" value="TRANSPORT ATP-BINDING PROTEIN"/>
    <property type="match status" value="1"/>
</dbReference>
<sequence length="321" mass="36275">MVDPLLSVNNLTKIYKNEGSLYSKQKGEIMALDGVCFDMQKGETLSIVGESGCGKTTLAKLITRLMEPTKGSIFFQGQDLICLRPAELRKLRRKLQIIFQDPYASLNPRMKVGKIVGEGLEIHGLFRGEKKEELVKRVLEEVGLNAGDMNRYPGEFSGGQRQRINIARALILYPRLVVADEPVSSLDVSVKGQIIKLMQDLQNNYRFNYIFISHDLTTVEEFSHRVIVMYMGRVVESAPTRELFHDPMHIYTRALMSAGPFKKALKNKERVILEGDAPDPRDPPSGCHFHPRCSSSKNICKIERPFLKGKGNNHLVACHLY</sequence>
<comment type="similarity">
    <text evidence="1">Belongs to the ABC transporter superfamily.</text>
</comment>
<dbReference type="NCBIfam" id="TIGR01727">
    <property type="entry name" value="oligo_HPY"/>
    <property type="match status" value="1"/>
</dbReference>
<dbReference type="Pfam" id="PF00005">
    <property type="entry name" value="ABC_tran"/>
    <property type="match status" value="1"/>
</dbReference>
<dbReference type="FunFam" id="3.40.50.300:FF:000016">
    <property type="entry name" value="Oligopeptide ABC transporter ATP-binding component"/>
    <property type="match status" value="1"/>
</dbReference>
<feature type="domain" description="ABC transporter" evidence="5">
    <location>
        <begin position="6"/>
        <end position="256"/>
    </location>
</feature>
<dbReference type="InterPro" id="IPR003593">
    <property type="entry name" value="AAA+_ATPase"/>
</dbReference>
<dbReference type="Proteomes" id="UP000285138">
    <property type="component" value="Unassembled WGS sequence"/>
</dbReference>
<dbReference type="PANTHER" id="PTHR43776:SF7">
    <property type="entry name" value="D,D-DIPEPTIDE TRANSPORT ATP-BINDING PROTEIN DDPF-RELATED"/>
    <property type="match status" value="1"/>
</dbReference>
<comment type="caution">
    <text evidence="6">The sequence shown here is derived from an EMBL/GenBank/DDBJ whole genome shotgun (WGS) entry which is preliminary data.</text>
</comment>
<dbReference type="PROSITE" id="PS00211">
    <property type="entry name" value="ABC_TRANSPORTER_1"/>
    <property type="match status" value="1"/>
</dbReference>
<dbReference type="PROSITE" id="PS50893">
    <property type="entry name" value="ABC_TRANSPORTER_2"/>
    <property type="match status" value="1"/>
</dbReference>
<proteinExistence type="inferred from homology"/>
<dbReference type="AlphaFoldDB" id="A0A424YID2"/>
<keyword evidence="4 6" id="KW-0067">ATP-binding</keyword>
<evidence type="ECO:0000256" key="3">
    <source>
        <dbReference type="ARBA" id="ARBA00022741"/>
    </source>
</evidence>
<evidence type="ECO:0000256" key="2">
    <source>
        <dbReference type="ARBA" id="ARBA00022448"/>
    </source>
</evidence>
<dbReference type="InterPro" id="IPR027417">
    <property type="entry name" value="P-loop_NTPase"/>
</dbReference>
<dbReference type="GO" id="GO:0005524">
    <property type="term" value="F:ATP binding"/>
    <property type="evidence" value="ECO:0007669"/>
    <property type="project" value="UniProtKB-KW"/>
</dbReference>
<protein>
    <submittedName>
        <fullName evidence="6">ATP-binding cassette domain-containing protein</fullName>
    </submittedName>
</protein>
<dbReference type="SUPFAM" id="SSF52540">
    <property type="entry name" value="P-loop containing nucleoside triphosphate hydrolases"/>
    <property type="match status" value="1"/>
</dbReference>
<dbReference type="SMART" id="SM00382">
    <property type="entry name" value="AAA"/>
    <property type="match status" value="1"/>
</dbReference>
<dbReference type="InterPro" id="IPR050319">
    <property type="entry name" value="ABC_transp_ATP-bind"/>
</dbReference>
<dbReference type="Pfam" id="PF08352">
    <property type="entry name" value="oligo_HPY"/>
    <property type="match status" value="1"/>
</dbReference>
<evidence type="ECO:0000256" key="4">
    <source>
        <dbReference type="ARBA" id="ARBA00022840"/>
    </source>
</evidence>
<dbReference type="EMBL" id="QZAA01000036">
    <property type="protein sequence ID" value="RQD78134.1"/>
    <property type="molecule type" value="Genomic_DNA"/>
</dbReference>
<evidence type="ECO:0000313" key="6">
    <source>
        <dbReference type="EMBL" id="RQD78134.1"/>
    </source>
</evidence>
<organism evidence="6 7">
    <name type="scientific">Candidatus Syntrophonatronum acetioxidans</name>
    <dbReference type="NCBI Taxonomy" id="1795816"/>
    <lineage>
        <taxon>Bacteria</taxon>
        <taxon>Bacillati</taxon>
        <taxon>Bacillota</taxon>
        <taxon>Clostridia</taxon>
        <taxon>Eubacteriales</taxon>
        <taxon>Syntrophomonadaceae</taxon>
        <taxon>Candidatus Syntrophonatronum</taxon>
    </lineage>
</organism>
<evidence type="ECO:0000313" key="7">
    <source>
        <dbReference type="Proteomes" id="UP000285138"/>
    </source>
</evidence>
<gene>
    <name evidence="6" type="ORF">D5R97_00915</name>
</gene>
<dbReference type="GO" id="GO:0055085">
    <property type="term" value="P:transmembrane transport"/>
    <property type="evidence" value="ECO:0007669"/>
    <property type="project" value="UniProtKB-ARBA"/>
</dbReference>